<proteinExistence type="inferred from homology"/>
<dbReference type="InterPro" id="IPR006468">
    <property type="entry name" value="NarG"/>
</dbReference>
<dbReference type="PROSITE" id="PS00490">
    <property type="entry name" value="MOLYBDOPTERIN_PROK_2"/>
    <property type="match status" value="1"/>
</dbReference>
<evidence type="ECO:0000256" key="6">
    <source>
        <dbReference type="ARBA" id="ARBA00022448"/>
    </source>
</evidence>
<comment type="similarity">
    <text evidence="4">Belongs to the prokaryotic molybdopterin-containing oxidoreductase family.</text>
</comment>
<comment type="subcellular location">
    <subcellularLocation>
        <location evidence="3">Cell membrane</location>
        <topology evidence="3">Peripheral membrane protein</topology>
    </subcellularLocation>
</comment>
<dbReference type="GO" id="GO:0042128">
    <property type="term" value="P:nitrate assimilation"/>
    <property type="evidence" value="ECO:0007669"/>
    <property type="project" value="UniProtKB-KW"/>
</dbReference>
<feature type="domain" description="4Fe-4S Mo/W bis-MGD-type" evidence="19">
    <location>
        <begin position="64"/>
        <end position="128"/>
    </location>
</feature>
<protein>
    <recommendedName>
        <fullName evidence="5">nitrate reductase (quinone)</fullName>
        <ecNumber evidence="5">1.7.5.1</ecNumber>
    </recommendedName>
</protein>
<dbReference type="Proteomes" id="UP000187085">
    <property type="component" value="Unassembled WGS sequence"/>
</dbReference>
<dbReference type="InterPro" id="IPR006655">
    <property type="entry name" value="Mopterin_OxRdtase_prok_CS"/>
</dbReference>
<evidence type="ECO:0000256" key="5">
    <source>
        <dbReference type="ARBA" id="ARBA00012500"/>
    </source>
</evidence>
<evidence type="ECO:0000256" key="13">
    <source>
        <dbReference type="ARBA" id="ARBA00023004"/>
    </source>
</evidence>
<evidence type="ECO:0000256" key="14">
    <source>
        <dbReference type="ARBA" id="ARBA00023014"/>
    </source>
</evidence>
<dbReference type="InterPro" id="IPR027467">
    <property type="entry name" value="MopterinOxRdtase_cofactor_BS"/>
</dbReference>
<dbReference type="EMBL" id="MRDE01000076">
    <property type="protein sequence ID" value="OMH23274.1"/>
    <property type="molecule type" value="Genomic_DNA"/>
</dbReference>
<keyword evidence="8" id="KW-0004">4Fe-4S</keyword>
<comment type="cofactor">
    <cofactor evidence="1">
        <name>Mo-bis(molybdopterin guanine dinucleotide)</name>
        <dbReference type="ChEBI" id="CHEBI:60539"/>
    </cofactor>
</comment>
<dbReference type="Gene3D" id="3.40.50.12440">
    <property type="match status" value="1"/>
</dbReference>
<dbReference type="PROSITE" id="PS00551">
    <property type="entry name" value="MOLYBDOPTERIN_PROK_1"/>
    <property type="match status" value="1"/>
</dbReference>
<gene>
    <name evidence="20" type="ORF">BKD30_13045</name>
</gene>
<dbReference type="GO" id="GO:0051539">
    <property type="term" value="F:4 iron, 4 sulfur cluster binding"/>
    <property type="evidence" value="ECO:0007669"/>
    <property type="project" value="UniProtKB-KW"/>
</dbReference>
<evidence type="ECO:0000259" key="19">
    <source>
        <dbReference type="PROSITE" id="PS51669"/>
    </source>
</evidence>
<dbReference type="RefSeq" id="WP_076705256.1">
    <property type="nucleotide sequence ID" value="NZ_MRDE01000076.1"/>
</dbReference>
<dbReference type="InterPro" id="IPR009010">
    <property type="entry name" value="Asp_de-COase-like_dom_sf"/>
</dbReference>
<evidence type="ECO:0000256" key="10">
    <source>
        <dbReference type="ARBA" id="ARBA00022723"/>
    </source>
</evidence>
<dbReference type="InterPro" id="IPR006657">
    <property type="entry name" value="MoPterin_dinucl-bd_dom"/>
</dbReference>
<evidence type="ECO:0000313" key="20">
    <source>
        <dbReference type="EMBL" id="OMH23274.1"/>
    </source>
</evidence>
<evidence type="ECO:0000256" key="9">
    <source>
        <dbReference type="ARBA" id="ARBA00022505"/>
    </source>
</evidence>
<evidence type="ECO:0000256" key="1">
    <source>
        <dbReference type="ARBA" id="ARBA00001942"/>
    </source>
</evidence>
<dbReference type="GO" id="GO:0160182">
    <property type="term" value="F:nitrate reductase (quinone) activity"/>
    <property type="evidence" value="ECO:0007669"/>
    <property type="project" value="UniProtKB-EC"/>
</dbReference>
<evidence type="ECO:0000256" key="17">
    <source>
        <dbReference type="ARBA" id="ARBA00048294"/>
    </source>
</evidence>
<evidence type="ECO:0000256" key="7">
    <source>
        <dbReference type="ARBA" id="ARBA00022475"/>
    </source>
</evidence>
<keyword evidence="16" id="KW-0472">Membrane</keyword>
<keyword evidence="9" id="KW-0500">Molybdenum</keyword>
<organism evidence="20 21">
    <name type="scientific">Tersicoccus phoenicis</name>
    <dbReference type="NCBI Taxonomy" id="554083"/>
    <lineage>
        <taxon>Bacteria</taxon>
        <taxon>Bacillati</taxon>
        <taxon>Actinomycetota</taxon>
        <taxon>Actinomycetes</taxon>
        <taxon>Micrococcales</taxon>
        <taxon>Micrococcaceae</taxon>
        <taxon>Tersicoccus</taxon>
    </lineage>
</organism>
<keyword evidence="11" id="KW-0249">Electron transport</keyword>
<evidence type="ECO:0000256" key="16">
    <source>
        <dbReference type="ARBA" id="ARBA00023136"/>
    </source>
</evidence>
<evidence type="ECO:0000256" key="8">
    <source>
        <dbReference type="ARBA" id="ARBA00022485"/>
    </source>
</evidence>
<evidence type="ECO:0000256" key="18">
    <source>
        <dbReference type="SAM" id="MobiDB-lite"/>
    </source>
</evidence>
<dbReference type="InterPro" id="IPR006963">
    <property type="entry name" value="Mopterin_OxRdtase_4Fe-4S_dom"/>
</dbReference>
<dbReference type="Pfam" id="PF01568">
    <property type="entry name" value="Molydop_binding"/>
    <property type="match status" value="1"/>
</dbReference>
<evidence type="ECO:0000256" key="3">
    <source>
        <dbReference type="ARBA" id="ARBA00004202"/>
    </source>
</evidence>
<evidence type="ECO:0000313" key="21">
    <source>
        <dbReference type="Proteomes" id="UP000187085"/>
    </source>
</evidence>
<evidence type="ECO:0000256" key="12">
    <source>
        <dbReference type="ARBA" id="ARBA00023002"/>
    </source>
</evidence>
<dbReference type="InterPro" id="IPR037943">
    <property type="entry name" value="MopB_CT_Nitrate-R-NarG-like"/>
</dbReference>
<sequence>MASSTTETGSGSPTEPGLDGPASDALLKIGKFFSRWNETDDGRAVFREGGRAGDAFYRNRWSHDKVVRSTHGVNCTGSCSWKVYVKDGIITWEAQETDYPSVGPDRPEYEPRGCPRGAAFSWYTYSPTRVRYPYIRGVLLDLYREAIRDVGGDPVLAWARVVNDPRKRRTYQQARGKGGLVRASWQEAIELSAAAHVHTIKTYGPDRCTGFSPIPAMSMVSHAAGARFINLIGGVMNSFYDWYADLPVASPQVFGDQTDVPESGDWWDATYLMMWGSNIPVTRTPDAHWMVEARYRGTKVVSVSPDYADNTKFADEWLPAQAGTDAAMAMAMGHVILKENFVDRRVPFFEDYVLQYTDLPMLVALDTRDDGTVVPGKFLTAADLGGTSADAADAAFKTVLLDRDTGAAVVPNGSMGFRYNDQDAGSWNLDLQGVRPALSAADAAGYTQATSDVALPAFTEATGDGSVLRRGVPVVEVAGRQVTTVFDLMLAQYGVGRSGLPGDWATGYDDVATPYTPAWQEEITSVPAQAVARIAREFAANAEDSGGRSMIILGAGICQWYHGDVTYRAILAMLMLCGCQGRNGGGWAHYVGQEKTRPLTGWSTMASAGDWSRPPRFMIGTAFWYLHTDQFRSDGYSGDALQSPLAAGHLKDRHTADLIATSTRLGWMPFYPQFDRNSLDVADAAAAAVARGEAADEARWVADRLKAEDLRFSVEDVDAPQNWPRTLVLWRSNLLGSSAKGEEYFLKHLLGTSHSVLGADHDDARPRDVVWHDQAPEGKLDLLVSADFRMTSSTLLSDVVLPAATWYEKHDLSSTDMHPYVHAFNPAISPPWETKTDYELFRLLAEELSRQARTHLGVRKDVVATALTHDTPGEIAQPGGHAPDWKGTDLPAVPGKNLPNLAVVERDYTAIADKFAAVGPLADTLGLTTKHVTYDVTAEVDLLARRHGVFDSGAAAGRPAIDTDARMAEAILAFSGTTNGRLAVQGFEKLEQRTGVPLVDLASGSEEKRITFADTQAGPVPVITSPEWSGSETGGRRYAPFTVNIERLKPFHTLTGRMHFYLDHDWMLDMGEALPIYRPPLDMHRLFGEPKLGERGELSIAVRYLTPHNKWSIHSEYQDNLLMLSLARGGTTVWMSPLDAELIEVADNDWVECVNTNGVYVGRAIVSHRMPAGVVYVHHAQERLIDVPRSETTGRRGGIHNSVTRILVKPTHLIGGYAQLSWAFNYLGPTGNQRDIVSVVRKRSQEVQY</sequence>
<evidence type="ECO:0000256" key="2">
    <source>
        <dbReference type="ARBA" id="ARBA00001966"/>
    </source>
</evidence>
<dbReference type="PANTHER" id="PTHR43105:SF2">
    <property type="entry name" value="RESPIRATORY NITRATE REDUCTASE 2 ALPHA CHAIN"/>
    <property type="match status" value="1"/>
</dbReference>
<dbReference type="GO" id="GO:0046872">
    <property type="term" value="F:metal ion binding"/>
    <property type="evidence" value="ECO:0007669"/>
    <property type="project" value="UniProtKB-KW"/>
</dbReference>
<evidence type="ECO:0000256" key="4">
    <source>
        <dbReference type="ARBA" id="ARBA00010312"/>
    </source>
</evidence>
<dbReference type="PANTHER" id="PTHR43105">
    <property type="entry name" value="RESPIRATORY NITRATE REDUCTASE"/>
    <property type="match status" value="1"/>
</dbReference>
<comment type="catalytic activity">
    <reaction evidence="17">
        <text>nitrate + a quinol = a quinone + nitrite + H2O</text>
        <dbReference type="Rhea" id="RHEA:56144"/>
        <dbReference type="ChEBI" id="CHEBI:15377"/>
        <dbReference type="ChEBI" id="CHEBI:16301"/>
        <dbReference type="ChEBI" id="CHEBI:17632"/>
        <dbReference type="ChEBI" id="CHEBI:24646"/>
        <dbReference type="ChEBI" id="CHEBI:132124"/>
        <dbReference type="EC" id="1.7.5.1"/>
    </reaction>
</comment>
<reference evidence="20 21" key="1">
    <citation type="submission" date="2016-12" db="EMBL/GenBank/DDBJ databases">
        <title>Draft genome of Tersicoccus phoenicis 1P05MA.</title>
        <authorList>
            <person name="Nakajima Y."/>
            <person name="Yoshizawa S."/>
            <person name="Nakamura K."/>
            <person name="Ogura Y."/>
            <person name="Hayashi T."/>
            <person name="Kogure K."/>
        </authorList>
    </citation>
    <scope>NUCLEOTIDE SEQUENCE [LARGE SCALE GENOMIC DNA]</scope>
    <source>
        <strain evidence="20 21">1p05MA</strain>
    </source>
</reference>
<dbReference type="SUPFAM" id="SSF50692">
    <property type="entry name" value="ADC-like"/>
    <property type="match status" value="1"/>
</dbReference>
<dbReference type="CDD" id="cd02776">
    <property type="entry name" value="MopB_CT_Nitrate-R-NarG-like"/>
    <property type="match status" value="1"/>
</dbReference>
<comment type="caution">
    <text evidence="20">The sequence shown here is derived from an EMBL/GenBank/DDBJ whole genome shotgun (WGS) entry which is preliminary data.</text>
</comment>
<dbReference type="STRING" id="554083.BKD30_13045"/>
<dbReference type="SMART" id="SM00926">
    <property type="entry name" value="Molybdop_Fe4S4"/>
    <property type="match status" value="1"/>
</dbReference>
<keyword evidence="13" id="KW-0408">Iron</keyword>
<keyword evidence="10" id="KW-0479">Metal-binding</keyword>
<keyword evidence="15" id="KW-0534">Nitrate assimilation</keyword>
<keyword evidence="21" id="KW-1185">Reference proteome</keyword>
<dbReference type="InterPro" id="IPR006656">
    <property type="entry name" value="Mopterin_OxRdtase"/>
</dbReference>
<dbReference type="Pfam" id="PF00384">
    <property type="entry name" value="Molybdopterin"/>
    <property type="match status" value="1"/>
</dbReference>
<dbReference type="OrthoDB" id="9759518at2"/>
<evidence type="ECO:0000256" key="15">
    <source>
        <dbReference type="ARBA" id="ARBA00023063"/>
    </source>
</evidence>
<feature type="compositionally biased region" description="Low complexity" evidence="18">
    <location>
        <begin position="1"/>
        <end position="17"/>
    </location>
</feature>
<feature type="region of interest" description="Disordered" evidence="18">
    <location>
        <begin position="1"/>
        <end position="21"/>
    </location>
</feature>
<dbReference type="EC" id="1.7.5.1" evidence="5"/>
<dbReference type="InterPro" id="IPR050123">
    <property type="entry name" value="Prok_molybdopt-oxidoreductase"/>
</dbReference>
<keyword evidence="14" id="KW-0411">Iron-sulfur</keyword>
<dbReference type="NCBIfam" id="TIGR01580">
    <property type="entry name" value="narG"/>
    <property type="match status" value="1"/>
</dbReference>
<name>A0A1R1L6X1_9MICC</name>
<comment type="cofactor">
    <cofactor evidence="2">
        <name>[4Fe-4S] cluster</name>
        <dbReference type="ChEBI" id="CHEBI:49883"/>
    </cofactor>
</comment>
<dbReference type="GO" id="GO:0005886">
    <property type="term" value="C:plasma membrane"/>
    <property type="evidence" value="ECO:0007669"/>
    <property type="project" value="UniProtKB-SubCell"/>
</dbReference>
<keyword evidence="12" id="KW-0560">Oxidoreductase</keyword>
<dbReference type="CDD" id="cd02750">
    <property type="entry name" value="MopB_Nitrate-R-NarG-like"/>
    <property type="match status" value="1"/>
</dbReference>
<dbReference type="PROSITE" id="PS51669">
    <property type="entry name" value="4FE4S_MOW_BIS_MGD"/>
    <property type="match status" value="1"/>
</dbReference>
<dbReference type="GO" id="GO:0009325">
    <property type="term" value="C:nitrate reductase complex"/>
    <property type="evidence" value="ECO:0007669"/>
    <property type="project" value="InterPro"/>
</dbReference>
<dbReference type="GO" id="GO:0043546">
    <property type="term" value="F:molybdopterin cofactor binding"/>
    <property type="evidence" value="ECO:0007669"/>
    <property type="project" value="InterPro"/>
</dbReference>
<dbReference type="AlphaFoldDB" id="A0A1R1L6X1"/>
<evidence type="ECO:0000256" key="11">
    <source>
        <dbReference type="ARBA" id="ARBA00022982"/>
    </source>
</evidence>
<dbReference type="SUPFAM" id="SSF53706">
    <property type="entry name" value="Formate dehydrogenase/DMSO reductase, domains 1-3"/>
    <property type="match status" value="1"/>
</dbReference>
<accession>A0A1R1L6X1</accession>
<keyword evidence="7" id="KW-1003">Cell membrane</keyword>
<keyword evidence="6" id="KW-0813">Transport</keyword>